<organism evidence="2 3">
    <name type="scientific">Oceaniovalibus guishaninsula JLT2003</name>
    <dbReference type="NCBI Taxonomy" id="1231392"/>
    <lineage>
        <taxon>Bacteria</taxon>
        <taxon>Pseudomonadati</taxon>
        <taxon>Pseudomonadota</taxon>
        <taxon>Alphaproteobacteria</taxon>
        <taxon>Rhodobacterales</taxon>
        <taxon>Roseobacteraceae</taxon>
        <taxon>Oceaniovalibus</taxon>
    </lineage>
</organism>
<reference evidence="2 3" key="1">
    <citation type="journal article" date="2012" name="J. Bacteriol.">
        <title>Draft Genome Sequence of Oceaniovalibus guishaninsula JLT2003T.</title>
        <authorList>
            <person name="Tang K."/>
            <person name="Liu K."/>
            <person name="Jiao N."/>
        </authorList>
    </citation>
    <scope>NUCLEOTIDE SEQUENCE [LARGE SCALE GENOMIC DNA]</scope>
    <source>
        <strain evidence="2 3">JLT2003</strain>
    </source>
</reference>
<accession>K2I354</accession>
<sequence length="470" mass="53253">MGWAYPRFRLRCRKANQIDEITMQLMMGGINGNYLTNITLNAAAETQEVLAAVAYATEMDLLFDWCWNNGIPLKYYGRLDEGVAVKPSILSSFLARKSARFQCRLVQHHHAKVIWWREYGLYIGSANLSASAWYKNVEAGCFFPEAEITDEMAEDILELFAVLDRNSTPLTDELLAVMLKRAKQIASSEPPSDEFWKSPSFNKWSGLVQTGKKKANDRRREAFLEEWHSTLQQLRDIGNLVSKPENRPSWIDANAPAGAQGDQFLHAHYYQRTFDGRRALYADHFEQNKRNPDAALADAINWWRNLPKAPSEEDVMLNSTAPMLREALTAEAIDDMDYEAFREICMGIHSIKDYARRVANKAVGLREDGTTYTIPEKVDALSMRIWGDKSAGGNDVKQLLKFILYGGPEAQLPERLWTAFHDPKWKIEGLGVSALGELVGWALPDRFPPRNGRTSKSLKSLGYDVTVHVG</sequence>
<dbReference type="PATRIC" id="fig|1231392.3.peg.2590"/>
<dbReference type="EMBL" id="AMGO01000064">
    <property type="protein sequence ID" value="EKE43315.1"/>
    <property type="molecule type" value="Genomic_DNA"/>
</dbReference>
<name>K2I354_9RHOB</name>
<dbReference type="InterPro" id="IPR025202">
    <property type="entry name" value="PLD-like_dom"/>
</dbReference>
<comment type="caution">
    <text evidence="2">The sequence shown here is derived from an EMBL/GenBank/DDBJ whole genome shotgun (WGS) entry which is preliminary data.</text>
</comment>
<dbReference type="eggNOG" id="COG1502">
    <property type="taxonomic scope" value="Bacteria"/>
</dbReference>
<proteinExistence type="predicted"/>
<evidence type="ECO:0000313" key="3">
    <source>
        <dbReference type="Proteomes" id="UP000006765"/>
    </source>
</evidence>
<dbReference type="Proteomes" id="UP000006765">
    <property type="component" value="Unassembled WGS sequence"/>
</dbReference>
<dbReference type="Gene3D" id="3.30.870.10">
    <property type="entry name" value="Endonuclease Chain A"/>
    <property type="match status" value="1"/>
</dbReference>
<dbReference type="CDD" id="cd09117">
    <property type="entry name" value="PLDc_Bfil_DEXD_like"/>
    <property type="match status" value="1"/>
</dbReference>
<feature type="domain" description="Phospholipase D-like" evidence="1">
    <location>
        <begin position="99"/>
        <end position="156"/>
    </location>
</feature>
<dbReference type="STRING" id="1231392.OCGS_2576"/>
<evidence type="ECO:0000259" key="1">
    <source>
        <dbReference type="Pfam" id="PF13091"/>
    </source>
</evidence>
<evidence type="ECO:0000313" key="2">
    <source>
        <dbReference type="EMBL" id="EKE43315.1"/>
    </source>
</evidence>
<protein>
    <submittedName>
        <fullName evidence="2">Phospholipase D/Transphosphatidylase</fullName>
    </submittedName>
</protein>
<dbReference type="AlphaFoldDB" id="K2I354"/>
<keyword evidence="3" id="KW-1185">Reference proteome</keyword>
<dbReference type="SUPFAM" id="SSF56024">
    <property type="entry name" value="Phospholipase D/nuclease"/>
    <property type="match status" value="1"/>
</dbReference>
<gene>
    <name evidence="2" type="ORF">OCGS_2576</name>
</gene>
<dbReference type="Pfam" id="PF13091">
    <property type="entry name" value="PLDc_2"/>
    <property type="match status" value="1"/>
</dbReference>